<dbReference type="Pfam" id="PF06097">
    <property type="entry name" value="DUF945"/>
    <property type="match status" value="1"/>
</dbReference>
<reference evidence="2" key="1">
    <citation type="submission" date="2023-07" db="EMBL/GenBank/DDBJ databases">
        <title>Study on multiphase classification of strain Alteromonas salexigens isolated from the Yellow Sea.</title>
        <authorList>
            <person name="Sun L."/>
        </authorList>
    </citation>
    <scope>NUCLEOTIDE SEQUENCE [LARGE SCALE GENOMIC DNA]</scope>
    <source>
        <strain evidence="2">ASW11-19</strain>
    </source>
</reference>
<dbReference type="RefSeq" id="WP_262991850.1">
    <property type="nucleotide sequence ID" value="NZ_JAOTJC010000002.1"/>
</dbReference>
<keyword evidence="2" id="KW-1185">Reference proteome</keyword>
<organism evidence="1 2">
    <name type="scientific">Alteromonas salexigens</name>
    <dbReference type="NCBI Taxonomy" id="2982530"/>
    <lineage>
        <taxon>Bacteria</taxon>
        <taxon>Pseudomonadati</taxon>
        <taxon>Pseudomonadota</taxon>
        <taxon>Gammaproteobacteria</taxon>
        <taxon>Alteromonadales</taxon>
        <taxon>Alteromonadaceae</taxon>
        <taxon>Alteromonas/Salinimonas group</taxon>
        <taxon>Alteromonas</taxon>
    </lineage>
</organism>
<sequence>MRITTLIIATGVFAAVGVGATFFTKNQYNTALANQIAITKSHYADMGLNVSRDVTQSDWFGFTDVITVTADSELLPVLGLNEEVDGAVRVSMTGDCQILPLYVTCEHRFDKGENLSEGIVSALQQVDYSFRSSVNALAGELQQTLVTSEVVLNNQQGKITFRPLSLTSESNLSLSELEVEGTWGGLSLEDSPAGAQVTLDQVNIKTDMERLAGMLYLGEARLTIEKLAVGTSAQSQVSEVEGITLKTVTSELDNETFAISYGVEANSVATVQGGIPLRLTDFRTDMAVSGMSQQGLKYFMGVSESGMTQSAADSDAMLAEIGKNQLTLAINQIAVKYNDIPFSANGKFILAPFDEATLEAGTLTSKLSGKLAILLGGAAPEQLPQLAPMLRQYQQMGVVETTSEGDFTTTLTIADRQLSANGIIITTL</sequence>
<gene>
    <name evidence="1" type="ORF">OCL06_00950</name>
</gene>
<name>A0ABT2VJA8_9ALTE</name>
<accession>A0ABT2VJA8</accession>
<protein>
    <submittedName>
        <fullName evidence="1">DUF945 family protein</fullName>
    </submittedName>
</protein>
<dbReference type="Proteomes" id="UP001209257">
    <property type="component" value="Unassembled WGS sequence"/>
</dbReference>
<dbReference type="InterPro" id="IPR010352">
    <property type="entry name" value="DUF945"/>
</dbReference>
<proteinExistence type="predicted"/>
<evidence type="ECO:0000313" key="1">
    <source>
        <dbReference type="EMBL" id="MCU7553159.1"/>
    </source>
</evidence>
<dbReference type="EMBL" id="JAOTJC010000002">
    <property type="protein sequence ID" value="MCU7553159.1"/>
    <property type="molecule type" value="Genomic_DNA"/>
</dbReference>
<comment type="caution">
    <text evidence="1">The sequence shown here is derived from an EMBL/GenBank/DDBJ whole genome shotgun (WGS) entry which is preliminary data.</text>
</comment>
<evidence type="ECO:0000313" key="2">
    <source>
        <dbReference type="Proteomes" id="UP001209257"/>
    </source>
</evidence>